<evidence type="ECO:0000313" key="11">
    <source>
        <dbReference type="Proteomes" id="UP000177067"/>
    </source>
</evidence>
<name>A0A1F6LL26_9BACT</name>
<comment type="caution">
    <text evidence="10">The sequence shown here is derived from an EMBL/GenBank/DDBJ whole genome shotgun (WGS) entry which is preliminary data.</text>
</comment>
<gene>
    <name evidence="10" type="ORF">A2725_00245</name>
</gene>
<evidence type="ECO:0000256" key="7">
    <source>
        <dbReference type="ARBA" id="ARBA00022842"/>
    </source>
</evidence>
<evidence type="ECO:0000256" key="4">
    <source>
        <dbReference type="ARBA" id="ARBA00022679"/>
    </source>
</evidence>
<feature type="domain" description="Nucleotidyl transferase" evidence="9">
    <location>
        <begin position="4"/>
        <end position="239"/>
    </location>
</feature>
<dbReference type="InterPro" id="IPR005908">
    <property type="entry name" value="G1P_thy_trans_l"/>
</dbReference>
<evidence type="ECO:0000256" key="3">
    <source>
        <dbReference type="ARBA" id="ARBA00012461"/>
    </source>
</evidence>
<keyword evidence="5" id="KW-0548">Nucleotidyltransferase</keyword>
<comment type="similarity">
    <text evidence="2">Belongs to the glucose-1-phosphate thymidylyltransferase family.</text>
</comment>
<dbReference type="InterPro" id="IPR029044">
    <property type="entry name" value="Nucleotide-diphossugar_trans"/>
</dbReference>
<organism evidence="10 11">
    <name type="scientific">Candidatus Magasanikbacteria bacterium RIFCSPHIGHO2_01_FULL_33_34</name>
    <dbReference type="NCBI Taxonomy" id="1798671"/>
    <lineage>
        <taxon>Bacteria</taxon>
        <taxon>Candidatus Magasanikiibacteriota</taxon>
    </lineage>
</organism>
<keyword evidence="4 10" id="KW-0808">Transferase</keyword>
<protein>
    <recommendedName>
        <fullName evidence="3">glucose-1-phosphate thymidylyltransferase</fullName>
        <ecNumber evidence="3">2.7.7.24</ecNumber>
    </recommendedName>
</protein>
<evidence type="ECO:0000256" key="2">
    <source>
        <dbReference type="ARBA" id="ARBA00010480"/>
    </source>
</evidence>
<keyword evidence="7" id="KW-0460">Magnesium</keyword>
<reference evidence="10 11" key="1">
    <citation type="journal article" date="2016" name="Nat. Commun.">
        <title>Thousands of microbial genomes shed light on interconnected biogeochemical processes in an aquifer system.</title>
        <authorList>
            <person name="Anantharaman K."/>
            <person name="Brown C.T."/>
            <person name="Hug L.A."/>
            <person name="Sharon I."/>
            <person name="Castelle C.J."/>
            <person name="Probst A.J."/>
            <person name="Thomas B.C."/>
            <person name="Singh A."/>
            <person name="Wilkins M.J."/>
            <person name="Karaoz U."/>
            <person name="Brodie E.L."/>
            <person name="Williams K.H."/>
            <person name="Hubbard S.S."/>
            <person name="Banfield J.F."/>
        </authorList>
    </citation>
    <scope>NUCLEOTIDE SEQUENCE [LARGE SCALE GENOMIC DNA]</scope>
</reference>
<dbReference type="Gene3D" id="3.90.550.10">
    <property type="entry name" value="Spore Coat Polysaccharide Biosynthesis Protein SpsA, Chain A"/>
    <property type="match status" value="1"/>
</dbReference>
<keyword evidence="6" id="KW-0479">Metal-binding</keyword>
<dbReference type="EMBL" id="MFPS01000003">
    <property type="protein sequence ID" value="OGH60066.1"/>
    <property type="molecule type" value="Genomic_DNA"/>
</dbReference>
<dbReference type="InterPro" id="IPR005835">
    <property type="entry name" value="NTP_transferase_dom"/>
</dbReference>
<dbReference type="Pfam" id="PF00483">
    <property type="entry name" value="NTP_transferase"/>
    <property type="match status" value="1"/>
</dbReference>
<dbReference type="SUPFAM" id="SSF53448">
    <property type="entry name" value="Nucleotide-diphospho-sugar transferases"/>
    <property type="match status" value="1"/>
</dbReference>
<dbReference type="PANTHER" id="PTHR43532:SF1">
    <property type="entry name" value="GLUCOSE-1-PHOSPHATE THYMIDYLYLTRANSFERASE 1"/>
    <property type="match status" value="1"/>
</dbReference>
<dbReference type="InterPro" id="IPR005907">
    <property type="entry name" value="G1P_thy_trans_s"/>
</dbReference>
<dbReference type="EC" id="2.7.7.24" evidence="3"/>
<evidence type="ECO:0000256" key="1">
    <source>
        <dbReference type="ARBA" id="ARBA00001946"/>
    </source>
</evidence>
<comment type="catalytic activity">
    <reaction evidence="8">
        <text>dTTP + alpha-D-glucose 1-phosphate + H(+) = dTDP-alpha-D-glucose + diphosphate</text>
        <dbReference type="Rhea" id="RHEA:15225"/>
        <dbReference type="ChEBI" id="CHEBI:15378"/>
        <dbReference type="ChEBI" id="CHEBI:33019"/>
        <dbReference type="ChEBI" id="CHEBI:37568"/>
        <dbReference type="ChEBI" id="CHEBI:57477"/>
        <dbReference type="ChEBI" id="CHEBI:58601"/>
        <dbReference type="EC" id="2.7.7.24"/>
    </reaction>
</comment>
<evidence type="ECO:0000256" key="6">
    <source>
        <dbReference type="ARBA" id="ARBA00022723"/>
    </source>
</evidence>
<dbReference type="Gene3D" id="2.160.10.10">
    <property type="entry name" value="Hexapeptide repeat proteins"/>
    <property type="match status" value="1"/>
</dbReference>
<dbReference type="GO" id="GO:0008879">
    <property type="term" value="F:glucose-1-phosphate thymidylyltransferase activity"/>
    <property type="evidence" value="ECO:0007669"/>
    <property type="project" value="UniProtKB-EC"/>
</dbReference>
<evidence type="ECO:0000256" key="8">
    <source>
        <dbReference type="ARBA" id="ARBA00049336"/>
    </source>
</evidence>
<sequence>MITKAILTGGGRATRLYPITSTINKHLLPLANKPMIFHAIEKVVDAGIKEIFINVNPGEEDLQKHIGDGGHWGVKIKFFEQTGGPQGIAHVVNEAKKFIGDDPFVFYLSDNILFGDVKEMIEEFNKGEHDCMLALSEVPDPNRFGVPVFDNVGNLIDVIEKPEVAPNNFAVTGIYLYGPKIFFEAFDNIEKSARGEYEISSIHSYFLKNNKKVGYKEITGWWKDTGKTEDLLLANRLLLEKTNNIIQVSPSCVYDDTVELIAPVIIGENCILKNCKIGPYVTIGQGSIIKNANIEDSILLSNVEIDCQITISDSLIGKGVKFLKKEERNKKHKLIVGDKTVIEF</sequence>
<evidence type="ECO:0000259" key="9">
    <source>
        <dbReference type="Pfam" id="PF00483"/>
    </source>
</evidence>
<evidence type="ECO:0000313" key="10">
    <source>
        <dbReference type="EMBL" id="OGH60066.1"/>
    </source>
</evidence>
<accession>A0A1F6LL26</accession>
<proteinExistence type="inferred from homology"/>
<dbReference type="NCBIfam" id="TIGR01208">
    <property type="entry name" value="rmlA_long"/>
    <property type="match status" value="1"/>
</dbReference>
<dbReference type="AlphaFoldDB" id="A0A1F6LL26"/>
<evidence type="ECO:0000256" key="5">
    <source>
        <dbReference type="ARBA" id="ARBA00022695"/>
    </source>
</evidence>
<dbReference type="Proteomes" id="UP000177067">
    <property type="component" value="Unassembled WGS sequence"/>
</dbReference>
<dbReference type="PANTHER" id="PTHR43532">
    <property type="entry name" value="GLUCOSE-1-PHOSPHATE THYMIDYLYLTRANSFERASE"/>
    <property type="match status" value="1"/>
</dbReference>
<dbReference type="GO" id="GO:0046872">
    <property type="term" value="F:metal ion binding"/>
    <property type="evidence" value="ECO:0007669"/>
    <property type="project" value="UniProtKB-KW"/>
</dbReference>
<comment type="cofactor">
    <cofactor evidence="1">
        <name>Mg(2+)</name>
        <dbReference type="ChEBI" id="CHEBI:18420"/>
    </cofactor>
</comment>